<dbReference type="Proteomes" id="UP000054018">
    <property type="component" value="Unassembled WGS sequence"/>
</dbReference>
<evidence type="ECO:0000313" key="2">
    <source>
        <dbReference type="Proteomes" id="UP000054018"/>
    </source>
</evidence>
<reference evidence="1 2" key="1">
    <citation type="submission" date="2014-04" db="EMBL/GenBank/DDBJ databases">
        <authorList>
            <consortium name="DOE Joint Genome Institute"/>
            <person name="Kuo A."/>
            <person name="Kohler A."/>
            <person name="Costa M.D."/>
            <person name="Nagy L.G."/>
            <person name="Floudas D."/>
            <person name="Copeland A."/>
            <person name="Barry K.W."/>
            <person name="Cichocki N."/>
            <person name="Veneault-Fourrey C."/>
            <person name="LaButti K."/>
            <person name="Lindquist E.A."/>
            <person name="Lipzen A."/>
            <person name="Lundell T."/>
            <person name="Morin E."/>
            <person name="Murat C."/>
            <person name="Sun H."/>
            <person name="Tunlid A."/>
            <person name="Henrissat B."/>
            <person name="Grigoriev I.V."/>
            <person name="Hibbett D.S."/>
            <person name="Martin F."/>
            <person name="Nordberg H.P."/>
            <person name="Cantor M.N."/>
            <person name="Hua S.X."/>
        </authorList>
    </citation>
    <scope>NUCLEOTIDE SEQUENCE [LARGE SCALE GENOMIC DNA]</scope>
    <source>
        <strain evidence="1 2">441</strain>
    </source>
</reference>
<proteinExistence type="predicted"/>
<keyword evidence="2" id="KW-1185">Reference proteome</keyword>
<dbReference type="EMBL" id="KN833945">
    <property type="protein sequence ID" value="KIK14295.1"/>
    <property type="molecule type" value="Genomic_DNA"/>
</dbReference>
<feature type="non-terminal residue" evidence="1">
    <location>
        <position position="1"/>
    </location>
</feature>
<organism evidence="1 2">
    <name type="scientific">Pisolithus microcarpus 441</name>
    <dbReference type="NCBI Taxonomy" id="765257"/>
    <lineage>
        <taxon>Eukaryota</taxon>
        <taxon>Fungi</taxon>
        <taxon>Dikarya</taxon>
        <taxon>Basidiomycota</taxon>
        <taxon>Agaricomycotina</taxon>
        <taxon>Agaricomycetes</taxon>
        <taxon>Agaricomycetidae</taxon>
        <taxon>Boletales</taxon>
        <taxon>Sclerodermatineae</taxon>
        <taxon>Pisolithaceae</taxon>
        <taxon>Pisolithus</taxon>
    </lineage>
</organism>
<dbReference type="Gene3D" id="3.30.70.240">
    <property type="match status" value="1"/>
</dbReference>
<dbReference type="HOGENOM" id="CLU_103878_0_0_1"/>
<name>A0A0C9XPJ2_9AGAM</name>
<dbReference type="OrthoDB" id="3262259at2759"/>
<sequence>LTVSMAAGVILPPDIYLTLVGMQRGTYGLSYDISTAATENDLPQGWNSQRAETYRQIARCLERGHFARLQKSDWVREDTDAITTYYTMLMLCNIPPPGKLQSTVKGLKMHKIESLCYDISQDIRLGGRYATTLEGLTPSALVPANVPSVEPLDDFLLPRYTQRSDAALDAANWKV</sequence>
<reference evidence="2" key="2">
    <citation type="submission" date="2015-01" db="EMBL/GenBank/DDBJ databases">
        <title>Evolutionary Origins and Diversification of the Mycorrhizal Mutualists.</title>
        <authorList>
            <consortium name="DOE Joint Genome Institute"/>
            <consortium name="Mycorrhizal Genomics Consortium"/>
            <person name="Kohler A."/>
            <person name="Kuo A."/>
            <person name="Nagy L.G."/>
            <person name="Floudas D."/>
            <person name="Copeland A."/>
            <person name="Barry K.W."/>
            <person name="Cichocki N."/>
            <person name="Veneault-Fourrey C."/>
            <person name="LaButti K."/>
            <person name="Lindquist E.A."/>
            <person name="Lipzen A."/>
            <person name="Lundell T."/>
            <person name="Morin E."/>
            <person name="Murat C."/>
            <person name="Riley R."/>
            <person name="Ohm R."/>
            <person name="Sun H."/>
            <person name="Tunlid A."/>
            <person name="Henrissat B."/>
            <person name="Grigoriev I.V."/>
            <person name="Hibbett D.S."/>
            <person name="Martin F."/>
        </authorList>
    </citation>
    <scope>NUCLEOTIDE SEQUENCE [LARGE SCALE GENOMIC DNA]</scope>
    <source>
        <strain evidence="2">441</strain>
    </source>
</reference>
<evidence type="ECO:0000313" key="1">
    <source>
        <dbReference type="EMBL" id="KIK14295.1"/>
    </source>
</evidence>
<protein>
    <submittedName>
        <fullName evidence="1">Uncharacterized protein</fullName>
    </submittedName>
</protein>
<dbReference type="AlphaFoldDB" id="A0A0C9XPJ2"/>
<accession>A0A0C9XPJ2</accession>
<gene>
    <name evidence="1" type="ORF">PISMIDRAFT_117274</name>
</gene>